<evidence type="ECO:0000313" key="1">
    <source>
        <dbReference type="EMBL" id="CAI0426004.1"/>
    </source>
</evidence>
<evidence type="ECO:0000313" key="2">
    <source>
        <dbReference type="Proteomes" id="UP001154282"/>
    </source>
</evidence>
<dbReference type="EMBL" id="CAMGYJ010000005">
    <property type="protein sequence ID" value="CAI0426004.1"/>
    <property type="molecule type" value="Genomic_DNA"/>
</dbReference>
<keyword evidence="2" id="KW-1185">Reference proteome</keyword>
<reference evidence="1" key="1">
    <citation type="submission" date="2022-08" db="EMBL/GenBank/DDBJ databases">
        <authorList>
            <person name="Gutierrez-Valencia J."/>
        </authorList>
    </citation>
    <scope>NUCLEOTIDE SEQUENCE</scope>
</reference>
<dbReference type="AlphaFoldDB" id="A0AAV0KWV6"/>
<comment type="caution">
    <text evidence="1">The sequence shown here is derived from an EMBL/GenBank/DDBJ whole genome shotgun (WGS) entry which is preliminary data.</text>
</comment>
<dbReference type="Proteomes" id="UP001154282">
    <property type="component" value="Unassembled WGS sequence"/>
</dbReference>
<name>A0AAV0KWV6_9ROSI</name>
<organism evidence="1 2">
    <name type="scientific">Linum tenue</name>
    <dbReference type="NCBI Taxonomy" id="586396"/>
    <lineage>
        <taxon>Eukaryota</taxon>
        <taxon>Viridiplantae</taxon>
        <taxon>Streptophyta</taxon>
        <taxon>Embryophyta</taxon>
        <taxon>Tracheophyta</taxon>
        <taxon>Spermatophyta</taxon>
        <taxon>Magnoliopsida</taxon>
        <taxon>eudicotyledons</taxon>
        <taxon>Gunneridae</taxon>
        <taxon>Pentapetalae</taxon>
        <taxon>rosids</taxon>
        <taxon>fabids</taxon>
        <taxon>Malpighiales</taxon>
        <taxon>Linaceae</taxon>
        <taxon>Linum</taxon>
    </lineage>
</organism>
<protein>
    <submittedName>
        <fullName evidence="1">Uncharacterized protein</fullName>
    </submittedName>
</protein>
<proteinExistence type="predicted"/>
<accession>A0AAV0KWV6</accession>
<gene>
    <name evidence="1" type="ORF">LITE_LOCUS20606</name>
</gene>
<sequence length="30" mass="3510">MSTSLRRSQTNFPSLFQRTSTLTFLCPIYI</sequence>